<dbReference type="PANTHER" id="PTHR13222">
    <property type="entry name" value="RB1-INDUCIBLE COILED-COIL"/>
    <property type="match status" value="1"/>
</dbReference>
<feature type="coiled-coil region" evidence="6">
    <location>
        <begin position="392"/>
        <end position="533"/>
    </location>
</feature>
<keyword evidence="5" id="KW-0472">Membrane</keyword>
<evidence type="ECO:0000256" key="5">
    <source>
        <dbReference type="RuleBase" id="RU367075"/>
    </source>
</evidence>
<evidence type="ECO:0000259" key="8">
    <source>
        <dbReference type="Pfam" id="PF10377"/>
    </source>
</evidence>
<dbReference type="GO" id="GO:0005774">
    <property type="term" value="C:vacuolar membrane"/>
    <property type="evidence" value="ECO:0007669"/>
    <property type="project" value="UniProtKB-SubCell"/>
</dbReference>
<evidence type="ECO:0000256" key="7">
    <source>
        <dbReference type="SAM" id="MobiDB-lite"/>
    </source>
</evidence>
<dbReference type="GO" id="GO:0061709">
    <property type="term" value="P:reticulophagy"/>
    <property type="evidence" value="ECO:0007669"/>
    <property type="project" value="TreeGrafter"/>
</dbReference>
<feature type="region of interest" description="Disordered" evidence="7">
    <location>
        <begin position="336"/>
        <end position="369"/>
    </location>
</feature>
<dbReference type="OrthoDB" id="447953at2759"/>
<sequence length="915" mass="105599">MELQLSIVSDLPLIIGIWSIANLNNLKYGKSLNKLIQRTNEILEMMKFIEVGNRTKWLNDFITSSGGDKLDFLKLNDSEKDNFINGNLNSFRLISTEQQQQDLISQQENKVVHDNNGYLSPINKLLHNINNFPIPSRNIISESSRYHNQIQQHQQQLLNQSEQEREREREREHNQQQQQQQLKKELKLFNDMSKNLTINDINKYINNLKTAGIDSKIIEQLEIFLNEFGNHSTILTATPSVVKNEDGEDVIVKGGNITGLGSFDSSDSSFMKLYKKFIKSFEIDGVLININLKNDNDEDHSNVSNDELIKGYERRIKKLENLLHQQNFKQFNEQWSHHHNHNRGPPPVTSSSAIDESTSPNSNGENTILFNNDVGLGRKTIDLPPSHQSEKINKLQIENERMFKELETFKSNPLFEESKELKKQIAILKKDNEHLKNSNTSKDLKIKELEEKLINANDLNNELNSRNGKLEVQNTELKNMKSDLLENMSQKENDFTKESKINQQELNELKLKIEELEEDENNLITLNKSLSERTLVKDQLLCKLYELIQTLYTKLNQLSTEIFNNLTRVCLLLESIGLLLIRETPSFDNHPGKLTIKRVKGLRSRKKQIKQSTEANNGNTSTSLLNNNTPDITMDDTDQIENAMMEVVSSEIVPEAEQYLHWVDMNVLNYTLSSDLGIEEEIIQSKNTISNDKDLAEQCEESSIEKKIVKLLSNYQKLNLDLGYENFLKFNHVDSELVVDRVFRRFNDVETLARKLQKDKNQQKIELKTLSNELQFKISIKNFTSGDLVLFLKTLDPITSSNDVSTNIQNDSKLLNSGNSGNSGNSKSNLDNQPWAAFNIGSPNYYLKNLKFNGKLQNENYIDLQNRDWFVGRIINIESKLVTDENYNDINENPFKLSKSLIWYFVEAKEEKFGE</sequence>
<evidence type="ECO:0000256" key="4">
    <source>
        <dbReference type="ARBA" id="ARBA00023054"/>
    </source>
</evidence>
<feature type="region of interest" description="Disordered" evidence="7">
    <location>
        <begin position="151"/>
        <end position="182"/>
    </location>
</feature>
<evidence type="ECO:0000256" key="3">
    <source>
        <dbReference type="ARBA" id="ARBA00023006"/>
    </source>
</evidence>
<comment type="function">
    <text evidence="5">Involved in cytoplasm to vacuole transport (Cvt), pexophagy, mitophagy and nucleophagy. Recruits mitochondria for their selective degradation via autophagy (mitophagy) during starvation. Works as scaffold proteins that recruit ATG proteins to the pre-autophagosome (PAS), the site of vesicle/autophagosome formation. Required for the Cvt vesicles completion.</text>
</comment>
<dbReference type="Proteomes" id="UP000094801">
    <property type="component" value="Unassembled WGS sequence"/>
</dbReference>
<dbReference type="GO" id="GO:0015031">
    <property type="term" value="P:protein transport"/>
    <property type="evidence" value="ECO:0007669"/>
    <property type="project" value="UniProtKB-KW"/>
</dbReference>
<keyword evidence="10" id="KW-1185">Reference proteome</keyword>
<comment type="similarity">
    <text evidence="1 5">Belongs to the ATG11 family.</text>
</comment>
<dbReference type="GO" id="GO:0034517">
    <property type="term" value="P:ribophagy"/>
    <property type="evidence" value="ECO:0007669"/>
    <property type="project" value="TreeGrafter"/>
</dbReference>
<feature type="compositionally biased region" description="Basic and acidic residues" evidence="7">
    <location>
        <begin position="162"/>
        <end position="174"/>
    </location>
</feature>
<evidence type="ECO:0000313" key="10">
    <source>
        <dbReference type="Proteomes" id="UP000094801"/>
    </source>
</evidence>
<dbReference type="GO" id="GO:0000422">
    <property type="term" value="P:autophagy of mitochondrion"/>
    <property type="evidence" value="ECO:0007669"/>
    <property type="project" value="TreeGrafter"/>
</dbReference>
<comment type="subcellular location">
    <subcellularLocation>
        <location evidence="5">Preautophagosomal structure membrane</location>
        <topology evidence="5">Peripheral membrane protein</topology>
    </subcellularLocation>
    <subcellularLocation>
        <location evidence="5">Vacuole membrane</location>
        <topology evidence="5">Peripheral membrane protein</topology>
    </subcellularLocation>
    <text evidence="5">During pexophagy, accumulates in the vacuolar membrane region, where the peroxisomes contact the vacuole.</text>
</comment>
<keyword evidence="4 6" id="KW-0175">Coiled coil</keyword>
<dbReference type="GO" id="GO:1990316">
    <property type="term" value="C:Atg1/ULK1 kinase complex"/>
    <property type="evidence" value="ECO:0007669"/>
    <property type="project" value="TreeGrafter"/>
</dbReference>
<accession>A0A1E4T4B9</accession>
<dbReference type="GO" id="GO:0000045">
    <property type="term" value="P:autophagosome assembly"/>
    <property type="evidence" value="ECO:0007669"/>
    <property type="project" value="UniProtKB-UniRule"/>
</dbReference>
<feature type="compositionally biased region" description="Polar residues" evidence="7">
    <location>
        <begin position="349"/>
        <end position="369"/>
    </location>
</feature>
<dbReference type="AlphaFoldDB" id="A0A1E4T4B9"/>
<keyword evidence="5" id="KW-0813">Transport</keyword>
<dbReference type="PANTHER" id="PTHR13222:SF1">
    <property type="entry name" value="RB1-INDUCIBLE COILED-COIL PROTEIN 1"/>
    <property type="match status" value="1"/>
</dbReference>
<dbReference type="InterPro" id="IPR040040">
    <property type="entry name" value="ATG11"/>
</dbReference>
<name>A0A1E4T4B9_9ASCO</name>
<dbReference type="GO" id="GO:0034045">
    <property type="term" value="C:phagophore assembly site membrane"/>
    <property type="evidence" value="ECO:0007669"/>
    <property type="project" value="UniProtKB-SubCell"/>
</dbReference>
<keyword evidence="3 5" id="KW-0072">Autophagy</keyword>
<feature type="region of interest" description="Disordered" evidence="7">
    <location>
        <begin position="607"/>
        <end position="631"/>
    </location>
</feature>
<feature type="compositionally biased region" description="Low complexity" evidence="7">
    <location>
        <begin position="616"/>
        <end position="629"/>
    </location>
</feature>
<dbReference type="InterPro" id="IPR019460">
    <property type="entry name" value="Atg11_C"/>
</dbReference>
<dbReference type="GO" id="GO:0019901">
    <property type="term" value="F:protein kinase binding"/>
    <property type="evidence" value="ECO:0007669"/>
    <property type="project" value="TreeGrafter"/>
</dbReference>
<dbReference type="GO" id="GO:0060090">
    <property type="term" value="F:molecular adaptor activity"/>
    <property type="evidence" value="ECO:0007669"/>
    <property type="project" value="TreeGrafter"/>
</dbReference>
<evidence type="ECO:0000256" key="1">
    <source>
        <dbReference type="ARBA" id="ARBA00009729"/>
    </source>
</evidence>
<dbReference type="Pfam" id="PF10377">
    <property type="entry name" value="ATG11"/>
    <property type="match status" value="1"/>
</dbReference>
<keyword evidence="5" id="KW-0926">Vacuole</keyword>
<dbReference type="GO" id="GO:0034727">
    <property type="term" value="P:piecemeal microautophagy of the nucleus"/>
    <property type="evidence" value="ECO:0007669"/>
    <property type="project" value="TreeGrafter"/>
</dbReference>
<dbReference type="GO" id="GO:1903599">
    <property type="term" value="P:positive regulation of autophagy of mitochondrion"/>
    <property type="evidence" value="ECO:0007669"/>
    <property type="project" value="UniProtKB-UniRule"/>
</dbReference>
<dbReference type="EMBL" id="KV453850">
    <property type="protein sequence ID" value="ODV86508.1"/>
    <property type="molecule type" value="Genomic_DNA"/>
</dbReference>
<organism evidence="9 10">
    <name type="scientific">[Candida] arabinofermentans NRRL YB-2248</name>
    <dbReference type="NCBI Taxonomy" id="983967"/>
    <lineage>
        <taxon>Eukaryota</taxon>
        <taxon>Fungi</taxon>
        <taxon>Dikarya</taxon>
        <taxon>Ascomycota</taxon>
        <taxon>Saccharomycotina</taxon>
        <taxon>Pichiomycetes</taxon>
        <taxon>Pichiales</taxon>
        <taxon>Pichiaceae</taxon>
        <taxon>Ogataea</taxon>
        <taxon>Ogataea/Candida clade</taxon>
    </lineage>
</organism>
<dbReference type="STRING" id="983967.A0A1E4T4B9"/>
<feature type="domain" description="Autophagy-related protein 11 C-terminal" evidence="8">
    <location>
        <begin position="740"/>
        <end position="910"/>
    </location>
</feature>
<evidence type="ECO:0000256" key="2">
    <source>
        <dbReference type="ARBA" id="ARBA00013804"/>
    </source>
</evidence>
<protein>
    <recommendedName>
        <fullName evidence="2 5">Autophagy-related protein 11</fullName>
    </recommendedName>
</protein>
<proteinExistence type="inferred from homology"/>
<gene>
    <name evidence="9" type="ORF">CANARDRAFT_175383</name>
</gene>
<keyword evidence="5" id="KW-0653">Protein transport</keyword>
<comment type="subunit">
    <text evidence="5">Homodimer.</text>
</comment>
<reference evidence="10" key="1">
    <citation type="submission" date="2016-04" db="EMBL/GenBank/DDBJ databases">
        <title>Comparative genomics of biotechnologically important yeasts.</title>
        <authorList>
            <consortium name="DOE Joint Genome Institute"/>
            <person name="Riley R."/>
            <person name="Haridas S."/>
            <person name="Wolfe K.H."/>
            <person name="Lopes M.R."/>
            <person name="Hittinger C.T."/>
            <person name="Goker M."/>
            <person name="Salamov A."/>
            <person name="Wisecaver J."/>
            <person name="Long T.M."/>
            <person name="Aerts A.L."/>
            <person name="Barry K."/>
            <person name="Choi C."/>
            <person name="Clum A."/>
            <person name="Coughlan A.Y."/>
            <person name="Deshpande S."/>
            <person name="Douglass A.P."/>
            <person name="Hanson S.J."/>
            <person name="Klenk H.-P."/>
            <person name="Labutti K."/>
            <person name="Lapidus A."/>
            <person name="Lindquist E."/>
            <person name="Lipzen A."/>
            <person name="Meier-Kolthoff J.P."/>
            <person name="Ohm R.A."/>
            <person name="Otillar R.P."/>
            <person name="Pangilinan J."/>
            <person name="Peng Y."/>
            <person name="Rokas A."/>
            <person name="Rosa C.A."/>
            <person name="Scheuner C."/>
            <person name="Sibirny A.A."/>
            <person name="Slot J.C."/>
            <person name="Stielow J.B."/>
            <person name="Sun H."/>
            <person name="Kurtzman C.P."/>
            <person name="Blackwell M."/>
            <person name="Grigoriev I.V."/>
            <person name="Jeffries T.W."/>
        </authorList>
    </citation>
    <scope>NUCLEOTIDE SEQUENCE [LARGE SCALE GENOMIC DNA]</scope>
    <source>
        <strain evidence="10">NRRL YB-2248</strain>
    </source>
</reference>
<feature type="compositionally biased region" description="Low complexity" evidence="7">
    <location>
        <begin position="151"/>
        <end position="161"/>
    </location>
</feature>
<evidence type="ECO:0000256" key="6">
    <source>
        <dbReference type="SAM" id="Coils"/>
    </source>
</evidence>
<evidence type="ECO:0000313" key="9">
    <source>
        <dbReference type="EMBL" id="ODV86508.1"/>
    </source>
</evidence>